<dbReference type="SUPFAM" id="SSF48208">
    <property type="entry name" value="Six-hairpin glycosidases"/>
    <property type="match status" value="1"/>
</dbReference>
<sequence>MTARIPRRTFCAGLTGLAVAGSASAGRPATAGALATPRASALAHRTELVRVEGSTLGAFLVGGDRVQKVENAGRPFAYVGRAALRSPNRPHDADGIVMYAREGRLYDHPVLQSAHLLTWLWSYRNSGDRRYLDLAVRHGERILSYAHTARGALYLPYPFDFPLHGKAEFTMRAPWYSAMAQGQALSAFITLFEVTREARWQRAADDILATFLNPPAAGQPWTVEVDRQQLLWCEEYVGEHVDRAYNGHNFAVYGLYDYWWVTGDARARQLFLGAVQATRTHAADIRMPGRTSKYCLNHEVFSASYHGIHVQQLYKLHTLTGSPDLARLADAFQSDAPAGYAAGRAYLAPGRHSLVTRGTDGRTLTSTRTGPRAAETVRFGLRSWMADRPGVWLRIDSGALRGQWIQERARIAYPLDVRDAFAFTPVRQGVLRAGTHVGYAVGADGRPVARRTLRLPRPSPALMEGRETRDGLPLLKVRNGAFRGLLIPAFGVQLA</sequence>
<keyword evidence="1" id="KW-0732">Signal</keyword>
<feature type="chain" id="PRO_5003895968" description="D-glucuronyl C5-epimerase C-terminal domain-containing protein" evidence="1">
    <location>
        <begin position="26"/>
        <end position="495"/>
    </location>
</feature>
<evidence type="ECO:0000313" key="4">
    <source>
        <dbReference type="Proteomes" id="UP000008366"/>
    </source>
</evidence>
<dbReference type="PROSITE" id="PS51318">
    <property type="entry name" value="TAT"/>
    <property type="match status" value="1"/>
</dbReference>
<feature type="signal peptide" evidence="1">
    <location>
        <begin position="1"/>
        <end position="25"/>
    </location>
</feature>
<dbReference type="GO" id="GO:0005975">
    <property type="term" value="P:carbohydrate metabolic process"/>
    <property type="evidence" value="ECO:0007669"/>
    <property type="project" value="InterPro"/>
</dbReference>
<feature type="domain" description="D-glucuronyl C5-epimerase C-terminal" evidence="2">
    <location>
        <begin position="157"/>
        <end position="333"/>
    </location>
</feature>
<dbReference type="EMBL" id="BAHD01000014">
    <property type="protein sequence ID" value="GAB94911.1"/>
    <property type="molecule type" value="Genomic_DNA"/>
</dbReference>
<reference evidence="3 4" key="1">
    <citation type="submission" date="2012-08" db="EMBL/GenBank/DDBJ databases">
        <title>Whole genome shotgun sequence of Kineosphaera limosa NBRC 100340.</title>
        <authorList>
            <person name="Yoshida I."/>
            <person name="Isaki S."/>
            <person name="Hosoyama A."/>
            <person name="Tsuchikane K."/>
            <person name="Katsumata H."/>
            <person name="Ando Y."/>
            <person name="Ohji S."/>
            <person name="Hamada M."/>
            <person name="Tamura T."/>
            <person name="Yamazoe A."/>
            <person name="Yamazaki S."/>
            <person name="Fujita N."/>
        </authorList>
    </citation>
    <scope>NUCLEOTIDE SEQUENCE [LARGE SCALE GENOMIC DNA]</scope>
    <source>
        <strain evidence="3 4">NBRC 100340</strain>
    </source>
</reference>
<dbReference type="InterPro" id="IPR008928">
    <property type="entry name" value="6-hairpin_glycosidase_sf"/>
</dbReference>
<dbReference type="InterPro" id="IPR010598">
    <property type="entry name" value="C5-epim_C"/>
</dbReference>
<dbReference type="eggNOG" id="COG5017">
    <property type="taxonomic scope" value="Bacteria"/>
</dbReference>
<comment type="caution">
    <text evidence="3">The sequence shown here is derived from an EMBL/GenBank/DDBJ whole genome shotgun (WGS) entry which is preliminary data.</text>
</comment>
<proteinExistence type="predicted"/>
<name>K6WMA1_9MICO</name>
<evidence type="ECO:0000256" key="1">
    <source>
        <dbReference type="SAM" id="SignalP"/>
    </source>
</evidence>
<evidence type="ECO:0000313" key="3">
    <source>
        <dbReference type="EMBL" id="GAB94911.1"/>
    </source>
</evidence>
<dbReference type="OrthoDB" id="5241829at2"/>
<dbReference type="AlphaFoldDB" id="K6WMA1"/>
<protein>
    <recommendedName>
        <fullName evidence="2">D-glucuronyl C5-epimerase C-terminal domain-containing protein</fullName>
    </recommendedName>
</protein>
<accession>K6WMA1</accession>
<gene>
    <name evidence="3" type="ORF">KILIM_014_00470</name>
</gene>
<dbReference type="InterPro" id="IPR006311">
    <property type="entry name" value="TAT_signal"/>
</dbReference>
<dbReference type="Proteomes" id="UP000008366">
    <property type="component" value="Unassembled WGS sequence"/>
</dbReference>
<evidence type="ECO:0000259" key="2">
    <source>
        <dbReference type="Pfam" id="PF06662"/>
    </source>
</evidence>
<dbReference type="Pfam" id="PF06662">
    <property type="entry name" value="C5-epim_C"/>
    <property type="match status" value="1"/>
</dbReference>
<dbReference type="STRING" id="1184609.KILIM_014_00470"/>
<organism evidence="3 4">
    <name type="scientific">Kineosphaera limosa NBRC 100340</name>
    <dbReference type="NCBI Taxonomy" id="1184609"/>
    <lineage>
        <taxon>Bacteria</taxon>
        <taxon>Bacillati</taxon>
        <taxon>Actinomycetota</taxon>
        <taxon>Actinomycetes</taxon>
        <taxon>Micrococcales</taxon>
        <taxon>Dermatophilaceae</taxon>
        <taxon>Kineosphaera</taxon>
    </lineage>
</organism>
<keyword evidence="4" id="KW-1185">Reference proteome</keyword>
<dbReference type="RefSeq" id="WP_006591443.1">
    <property type="nucleotide sequence ID" value="NZ_BAHD01000014.1"/>
</dbReference>